<dbReference type="GO" id="GO:0003697">
    <property type="term" value="F:single-stranded DNA binding"/>
    <property type="evidence" value="ECO:0007669"/>
    <property type="project" value="InterPro"/>
</dbReference>
<dbReference type="GO" id="GO:0016829">
    <property type="term" value="F:lyase activity"/>
    <property type="evidence" value="ECO:0007669"/>
    <property type="project" value="UniProtKB-KW"/>
</dbReference>
<evidence type="ECO:0000256" key="2">
    <source>
        <dbReference type="ARBA" id="ARBA00022670"/>
    </source>
</evidence>
<dbReference type="GO" id="GO:0008233">
    <property type="term" value="F:peptidase activity"/>
    <property type="evidence" value="ECO:0007669"/>
    <property type="project" value="UniProtKB-KW"/>
</dbReference>
<comment type="caution">
    <text evidence="9">The sequence shown here is derived from an EMBL/GenBank/DDBJ whole genome shotgun (WGS) entry which is preliminary data.</text>
</comment>
<comment type="similarity">
    <text evidence="1 8">Belongs to the SOS response-associated peptidase family.</text>
</comment>
<gene>
    <name evidence="9" type="ORF">FCK90_04260</name>
</gene>
<evidence type="ECO:0000256" key="8">
    <source>
        <dbReference type="RuleBase" id="RU364100"/>
    </source>
</evidence>
<dbReference type="EMBL" id="SZWF01000003">
    <property type="protein sequence ID" value="KAA9395121.1"/>
    <property type="molecule type" value="Genomic_DNA"/>
</dbReference>
<dbReference type="AlphaFoldDB" id="A0A5J5L2B5"/>
<keyword evidence="5" id="KW-0190">Covalent protein-DNA linkage</keyword>
<dbReference type="Pfam" id="PF02586">
    <property type="entry name" value="SRAP"/>
    <property type="match status" value="1"/>
</dbReference>
<keyword evidence="2 8" id="KW-0645">Protease</keyword>
<dbReference type="OrthoDB" id="9782620at2"/>
<keyword evidence="6" id="KW-0238">DNA-binding</keyword>
<dbReference type="GO" id="GO:0006508">
    <property type="term" value="P:proteolysis"/>
    <property type="evidence" value="ECO:0007669"/>
    <property type="project" value="UniProtKB-KW"/>
</dbReference>
<evidence type="ECO:0000256" key="4">
    <source>
        <dbReference type="ARBA" id="ARBA00022801"/>
    </source>
</evidence>
<keyword evidence="7" id="KW-0456">Lyase</keyword>
<evidence type="ECO:0000256" key="7">
    <source>
        <dbReference type="ARBA" id="ARBA00023239"/>
    </source>
</evidence>
<accession>A0A5J5L2B5</accession>
<dbReference type="PANTHER" id="PTHR13604">
    <property type="entry name" value="DC12-RELATED"/>
    <property type="match status" value="1"/>
</dbReference>
<keyword evidence="10" id="KW-1185">Reference proteome</keyword>
<evidence type="ECO:0000256" key="3">
    <source>
        <dbReference type="ARBA" id="ARBA00022763"/>
    </source>
</evidence>
<protein>
    <recommendedName>
        <fullName evidence="8">Abasic site processing protein</fullName>
        <ecNumber evidence="8">3.4.-.-</ecNumber>
    </recommendedName>
</protein>
<dbReference type="InterPro" id="IPR003738">
    <property type="entry name" value="SRAP"/>
</dbReference>
<dbReference type="SUPFAM" id="SSF143081">
    <property type="entry name" value="BB1717-like"/>
    <property type="match status" value="1"/>
</dbReference>
<dbReference type="Gene3D" id="3.90.1680.10">
    <property type="entry name" value="SOS response associated peptidase-like"/>
    <property type="match status" value="1"/>
</dbReference>
<keyword evidence="4 8" id="KW-0378">Hydrolase</keyword>
<evidence type="ECO:0000256" key="5">
    <source>
        <dbReference type="ARBA" id="ARBA00023124"/>
    </source>
</evidence>
<dbReference type="EC" id="3.4.-.-" evidence="8"/>
<evidence type="ECO:0000256" key="1">
    <source>
        <dbReference type="ARBA" id="ARBA00008136"/>
    </source>
</evidence>
<keyword evidence="3" id="KW-0227">DNA damage</keyword>
<dbReference type="GO" id="GO:0106300">
    <property type="term" value="P:protein-DNA covalent cross-linking repair"/>
    <property type="evidence" value="ECO:0007669"/>
    <property type="project" value="InterPro"/>
</dbReference>
<reference evidence="9 10" key="1">
    <citation type="submission" date="2019-05" db="EMBL/GenBank/DDBJ databases">
        <title>Kocuria coralli sp. nov., a novel actinobacterium isolated from coral reef seawater.</title>
        <authorList>
            <person name="Li J."/>
        </authorList>
    </citation>
    <scope>NUCLEOTIDE SEQUENCE [LARGE SCALE GENOMIC DNA]</scope>
    <source>
        <strain evidence="9 10">SCSIO 13007</strain>
    </source>
</reference>
<organism evidence="9 10">
    <name type="scientific">Kocuria coralli</name>
    <dbReference type="NCBI Taxonomy" id="1461025"/>
    <lineage>
        <taxon>Bacteria</taxon>
        <taxon>Bacillati</taxon>
        <taxon>Actinomycetota</taxon>
        <taxon>Actinomycetes</taxon>
        <taxon>Micrococcales</taxon>
        <taxon>Micrococcaceae</taxon>
        <taxon>Kocuria</taxon>
    </lineage>
</organism>
<evidence type="ECO:0000256" key="6">
    <source>
        <dbReference type="ARBA" id="ARBA00023125"/>
    </source>
</evidence>
<dbReference type="InterPro" id="IPR036590">
    <property type="entry name" value="SRAP-like"/>
</dbReference>
<dbReference type="Proteomes" id="UP000325957">
    <property type="component" value="Unassembled WGS sequence"/>
</dbReference>
<sequence>MCGRFVIARSIDDFLVDVGAVPAARLRDLDLRTRRENWNVAPTEEVPIVLERVAGDDDAVPGTVLREVHVARWGLIPGWAKEASIGARAFNARSETVMDKPMFRSAVRHRRCAVPANGYYEWKKRLGPNGQPVKATKDTPAKQPYYIHPADPGETIWFAGLYEWWRDPQETWILSCSILTTRSPSPESEVSVLADLGRLHDRLPIALTRESMDDWLDPGSESRDDAAALVDRLRSEAEQVPRTWQLDPVGAAVGNVRNNDPGLIEPVQALF</sequence>
<proteinExistence type="inferred from homology"/>
<evidence type="ECO:0000313" key="10">
    <source>
        <dbReference type="Proteomes" id="UP000325957"/>
    </source>
</evidence>
<evidence type="ECO:0000313" key="9">
    <source>
        <dbReference type="EMBL" id="KAA9395121.1"/>
    </source>
</evidence>
<dbReference type="PANTHER" id="PTHR13604:SF0">
    <property type="entry name" value="ABASIC SITE PROCESSING PROTEIN HMCES"/>
    <property type="match status" value="1"/>
</dbReference>
<name>A0A5J5L2B5_9MICC</name>
<dbReference type="RefSeq" id="WP_158033045.1">
    <property type="nucleotide sequence ID" value="NZ_ML708612.1"/>
</dbReference>